<protein>
    <submittedName>
        <fullName evidence="1">Uncharacterized protein</fullName>
    </submittedName>
</protein>
<dbReference type="EMBL" id="CP016022">
    <property type="protein sequence ID" value="ANJ73104.1"/>
    <property type="molecule type" value="Genomic_DNA"/>
</dbReference>
<proteinExistence type="predicted"/>
<name>A0A191ZYA1_9RALS</name>
<dbReference type="AlphaFoldDB" id="A0A191ZYA1"/>
<organism evidence="1 2">
    <name type="scientific">Ralstonia insidiosa</name>
    <dbReference type="NCBI Taxonomy" id="190721"/>
    <lineage>
        <taxon>Bacteria</taxon>
        <taxon>Pseudomonadati</taxon>
        <taxon>Pseudomonadota</taxon>
        <taxon>Betaproteobacteria</taxon>
        <taxon>Burkholderiales</taxon>
        <taxon>Burkholderiaceae</taxon>
        <taxon>Ralstonia</taxon>
    </lineage>
</organism>
<keyword evidence="2" id="KW-1185">Reference proteome</keyword>
<accession>A0A191ZYA1</accession>
<dbReference type="Proteomes" id="UP000078572">
    <property type="component" value="Chromosome 1"/>
</dbReference>
<reference evidence="2" key="1">
    <citation type="submission" date="2016-06" db="EMBL/GenBank/DDBJ databases">
        <authorList>
            <person name="Xu Y."/>
            <person name="Nagy A."/>
            <person name="Yan X."/>
            <person name="Kim S.W."/>
            <person name="Haley B."/>
            <person name="Liu N.T."/>
            <person name="Nou X."/>
        </authorList>
    </citation>
    <scope>NUCLEOTIDE SEQUENCE [LARGE SCALE GENOMIC DNA]</scope>
    <source>
        <strain evidence="2">ATCC 49129</strain>
    </source>
</reference>
<dbReference type="RefSeq" id="WP_064804264.1">
    <property type="nucleotide sequence ID" value="NZ_CP016022.1"/>
</dbReference>
<dbReference type="OrthoDB" id="9863575at2"/>
<sequence length="137" mass="16135">MKPSIIKLITTALSEKEYKIHKGKNNWDGKVNYVITHKDGITIRFEPSDNKTIQSLINEQYYMINHFENEIAKHEKMIEDELVDMHLFQYSHSKMTLNEIWNKAKEEYDQTIQGHTQSIKKTKEVIVDLQELLALAT</sequence>
<evidence type="ECO:0000313" key="1">
    <source>
        <dbReference type="EMBL" id="ANJ73104.1"/>
    </source>
</evidence>
<dbReference type="GeneID" id="61526691"/>
<gene>
    <name evidence="1" type="ORF">A9Y76_11750</name>
</gene>
<evidence type="ECO:0000313" key="2">
    <source>
        <dbReference type="Proteomes" id="UP000078572"/>
    </source>
</evidence>